<dbReference type="EMBL" id="PKPP01000789">
    <property type="protein sequence ID" value="PWA88689.1"/>
    <property type="molecule type" value="Genomic_DNA"/>
</dbReference>
<name>A0A2U1PSE8_ARTAN</name>
<keyword evidence="3" id="KW-1185">Reference proteome</keyword>
<gene>
    <name evidence="2" type="ORF">CTI12_AA117750</name>
</gene>
<dbReference type="PANTHER" id="PTHR38222">
    <property type="entry name" value="TFIIS N-TERMINAL DOMAIN-CONTAINING PROTEIN"/>
    <property type="match status" value="1"/>
</dbReference>
<comment type="caution">
    <text evidence="2">The sequence shown here is derived from an EMBL/GenBank/DDBJ whole genome shotgun (WGS) entry which is preliminary data.</text>
</comment>
<evidence type="ECO:0000256" key="1">
    <source>
        <dbReference type="SAM" id="MobiDB-lite"/>
    </source>
</evidence>
<dbReference type="AlphaFoldDB" id="A0A2U1PSE8"/>
<evidence type="ECO:0000313" key="2">
    <source>
        <dbReference type="EMBL" id="PWA88689.1"/>
    </source>
</evidence>
<proteinExistence type="predicted"/>
<protein>
    <submittedName>
        <fullName evidence="2">Uncharacterized protein</fullName>
    </submittedName>
</protein>
<reference evidence="2 3" key="1">
    <citation type="journal article" date="2018" name="Mol. Plant">
        <title>The genome of Artemisia annua provides insight into the evolution of Asteraceae family and artemisinin biosynthesis.</title>
        <authorList>
            <person name="Shen Q."/>
            <person name="Zhang L."/>
            <person name="Liao Z."/>
            <person name="Wang S."/>
            <person name="Yan T."/>
            <person name="Shi P."/>
            <person name="Liu M."/>
            <person name="Fu X."/>
            <person name="Pan Q."/>
            <person name="Wang Y."/>
            <person name="Lv Z."/>
            <person name="Lu X."/>
            <person name="Zhang F."/>
            <person name="Jiang W."/>
            <person name="Ma Y."/>
            <person name="Chen M."/>
            <person name="Hao X."/>
            <person name="Li L."/>
            <person name="Tang Y."/>
            <person name="Lv G."/>
            <person name="Zhou Y."/>
            <person name="Sun X."/>
            <person name="Brodelius P.E."/>
            <person name="Rose J.K.C."/>
            <person name="Tang K."/>
        </authorList>
    </citation>
    <scope>NUCLEOTIDE SEQUENCE [LARGE SCALE GENOMIC DNA]</scope>
    <source>
        <strain evidence="3">cv. Huhao1</strain>
        <tissue evidence="2">Leaf</tissue>
    </source>
</reference>
<dbReference type="PANTHER" id="PTHR38222:SF1">
    <property type="entry name" value="TFIIS N-TERMINAL DOMAIN-CONTAINING PROTEIN"/>
    <property type="match status" value="1"/>
</dbReference>
<dbReference type="OrthoDB" id="607613at2759"/>
<dbReference type="Proteomes" id="UP000245207">
    <property type="component" value="Unassembled WGS sequence"/>
</dbReference>
<evidence type="ECO:0000313" key="3">
    <source>
        <dbReference type="Proteomes" id="UP000245207"/>
    </source>
</evidence>
<accession>A0A2U1PSE8</accession>
<feature type="region of interest" description="Disordered" evidence="1">
    <location>
        <begin position="1"/>
        <end position="47"/>
    </location>
</feature>
<sequence length="75" mass="8114">MSGLIDMWTSEANKLRNNNNNNNQVRGSDGSSPSEPQSSNSIGSQALLKRANSPRSVFATYSEASVSMLVDYFSP</sequence>
<organism evidence="2 3">
    <name type="scientific">Artemisia annua</name>
    <name type="common">Sweet wormwood</name>
    <dbReference type="NCBI Taxonomy" id="35608"/>
    <lineage>
        <taxon>Eukaryota</taxon>
        <taxon>Viridiplantae</taxon>
        <taxon>Streptophyta</taxon>
        <taxon>Embryophyta</taxon>
        <taxon>Tracheophyta</taxon>
        <taxon>Spermatophyta</taxon>
        <taxon>Magnoliopsida</taxon>
        <taxon>eudicotyledons</taxon>
        <taxon>Gunneridae</taxon>
        <taxon>Pentapetalae</taxon>
        <taxon>asterids</taxon>
        <taxon>campanulids</taxon>
        <taxon>Asterales</taxon>
        <taxon>Asteraceae</taxon>
        <taxon>Asteroideae</taxon>
        <taxon>Anthemideae</taxon>
        <taxon>Artemisiinae</taxon>
        <taxon>Artemisia</taxon>
    </lineage>
</organism>
<feature type="compositionally biased region" description="Low complexity" evidence="1">
    <location>
        <begin position="17"/>
        <end position="44"/>
    </location>
</feature>